<dbReference type="InterPro" id="IPR015946">
    <property type="entry name" value="KH_dom-like_a/b"/>
</dbReference>
<dbReference type="HAMAP" id="MF_00003">
    <property type="entry name" value="RbfA"/>
    <property type="match status" value="1"/>
</dbReference>
<name>A0A160TTI5_9ZZZZ</name>
<dbReference type="Gene3D" id="3.30.300.20">
    <property type="match status" value="1"/>
</dbReference>
<dbReference type="Pfam" id="PF02033">
    <property type="entry name" value="RBFA"/>
    <property type="match status" value="1"/>
</dbReference>
<dbReference type="EMBL" id="CZRL01000104">
    <property type="protein sequence ID" value="CUS54328.1"/>
    <property type="molecule type" value="Genomic_DNA"/>
</dbReference>
<dbReference type="GO" id="GO:0005829">
    <property type="term" value="C:cytosol"/>
    <property type="evidence" value="ECO:0007669"/>
    <property type="project" value="TreeGrafter"/>
</dbReference>
<dbReference type="GO" id="GO:0006364">
    <property type="term" value="P:rRNA processing"/>
    <property type="evidence" value="ECO:0007669"/>
    <property type="project" value="InterPro"/>
</dbReference>
<dbReference type="PANTHER" id="PTHR33515:SF1">
    <property type="entry name" value="RIBOSOME-BINDING FACTOR A, CHLOROPLASTIC-RELATED"/>
    <property type="match status" value="1"/>
</dbReference>
<dbReference type="InterPro" id="IPR000238">
    <property type="entry name" value="RbfA"/>
</dbReference>
<protein>
    <submittedName>
        <fullName evidence="1">Ribosome-binding factor A</fullName>
    </submittedName>
</protein>
<organism evidence="1">
    <name type="scientific">hydrothermal vent metagenome</name>
    <dbReference type="NCBI Taxonomy" id="652676"/>
    <lineage>
        <taxon>unclassified sequences</taxon>
        <taxon>metagenomes</taxon>
        <taxon>ecological metagenomes</taxon>
    </lineage>
</organism>
<dbReference type="NCBIfam" id="TIGR00082">
    <property type="entry name" value="rbfA"/>
    <property type="match status" value="1"/>
</dbReference>
<accession>A0A160TTI5</accession>
<evidence type="ECO:0000313" key="1">
    <source>
        <dbReference type="EMBL" id="CUS54328.1"/>
    </source>
</evidence>
<dbReference type="InterPro" id="IPR020053">
    <property type="entry name" value="Ribosome-bd_factorA_CS"/>
</dbReference>
<sequence>MQGIDRVRRVSELVRRQVSHFILRELADEGLGIVSVTAVDMSRDLLQATVYVSSFARDSDIDNILAVLEENVPAVRHDLAKSLHLRRVPNLTFRYDESVERARRLTTMIDELELDRNMDDGT</sequence>
<dbReference type="GO" id="GO:0043024">
    <property type="term" value="F:ribosomal small subunit binding"/>
    <property type="evidence" value="ECO:0007669"/>
    <property type="project" value="TreeGrafter"/>
</dbReference>
<reference evidence="1" key="1">
    <citation type="submission" date="2015-10" db="EMBL/GenBank/DDBJ databases">
        <authorList>
            <person name="Gilbert D.G."/>
        </authorList>
    </citation>
    <scope>NUCLEOTIDE SEQUENCE</scope>
</reference>
<proteinExistence type="inferred from homology"/>
<gene>
    <name evidence="1" type="ORF">MGWOODY_XGa714</name>
</gene>
<dbReference type="PROSITE" id="PS01319">
    <property type="entry name" value="RBFA"/>
    <property type="match status" value="1"/>
</dbReference>
<dbReference type="PANTHER" id="PTHR33515">
    <property type="entry name" value="RIBOSOME-BINDING FACTOR A, CHLOROPLASTIC-RELATED"/>
    <property type="match status" value="1"/>
</dbReference>
<dbReference type="AlphaFoldDB" id="A0A160TTI5"/>
<dbReference type="InterPro" id="IPR023799">
    <property type="entry name" value="RbfA_dom_sf"/>
</dbReference>
<dbReference type="SUPFAM" id="SSF89919">
    <property type="entry name" value="Ribosome-binding factor A, RbfA"/>
    <property type="match status" value="1"/>
</dbReference>